<sequence>MVSSTSDPVTLCLTGQHDPIVQESLTTVSSRSPQVSQPTMARLAQLMMIDSLPAARDTFPAHPVLSQGRICEEPTRVCCDKSGCLQGIRSMPSLQDF</sequence>
<protein>
    <submittedName>
        <fullName evidence="1">Uncharacterized protein</fullName>
    </submittedName>
</protein>
<dbReference type="EMBL" id="JAWDGP010002798">
    <property type="protein sequence ID" value="KAK3779889.1"/>
    <property type="molecule type" value="Genomic_DNA"/>
</dbReference>
<evidence type="ECO:0000313" key="1">
    <source>
        <dbReference type="EMBL" id="KAK3779889.1"/>
    </source>
</evidence>
<dbReference type="AlphaFoldDB" id="A0AAE1A1X4"/>
<comment type="caution">
    <text evidence="1">The sequence shown here is derived from an EMBL/GenBank/DDBJ whole genome shotgun (WGS) entry which is preliminary data.</text>
</comment>
<accession>A0AAE1A1X4</accession>
<dbReference type="Proteomes" id="UP001283361">
    <property type="component" value="Unassembled WGS sequence"/>
</dbReference>
<organism evidence="1 2">
    <name type="scientific">Elysia crispata</name>
    <name type="common">lettuce slug</name>
    <dbReference type="NCBI Taxonomy" id="231223"/>
    <lineage>
        <taxon>Eukaryota</taxon>
        <taxon>Metazoa</taxon>
        <taxon>Spiralia</taxon>
        <taxon>Lophotrochozoa</taxon>
        <taxon>Mollusca</taxon>
        <taxon>Gastropoda</taxon>
        <taxon>Heterobranchia</taxon>
        <taxon>Euthyneura</taxon>
        <taxon>Panpulmonata</taxon>
        <taxon>Sacoglossa</taxon>
        <taxon>Placobranchoidea</taxon>
        <taxon>Plakobranchidae</taxon>
        <taxon>Elysia</taxon>
    </lineage>
</organism>
<reference evidence="1" key="1">
    <citation type="journal article" date="2023" name="G3 (Bethesda)">
        <title>A reference genome for the long-term kleptoplast-retaining sea slug Elysia crispata morphotype clarki.</title>
        <authorList>
            <person name="Eastman K.E."/>
            <person name="Pendleton A.L."/>
            <person name="Shaikh M.A."/>
            <person name="Suttiyut T."/>
            <person name="Ogas R."/>
            <person name="Tomko P."/>
            <person name="Gavelis G."/>
            <person name="Widhalm J.R."/>
            <person name="Wisecaver J.H."/>
        </authorList>
    </citation>
    <scope>NUCLEOTIDE SEQUENCE</scope>
    <source>
        <strain evidence="1">ECLA1</strain>
    </source>
</reference>
<proteinExistence type="predicted"/>
<keyword evidence="2" id="KW-1185">Reference proteome</keyword>
<name>A0AAE1A1X4_9GAST</name>
<evidence type="ECO:0000313" key="2">
    <source>
        <dbReference type="Proteomes" id="UP001283361"/>
    </source>
</evidence>
<gene>
    <name evidence="1" type="ORF">RRG08_020234</name>
</gene>